<dbReference type="EMBL" id="QJKJ01009198">
    <property type="protein sequence ID" value="RDX77349.1"/>
    <property type="molecule type" value="Genomic_DNA"/>
</dbReference>
<gene>
    <name evidence="3" type="ORF">CR513_42551</name>
</gene>
<dbReference type="STRING" id="157652.A0A371FGC3"/>
<feature type="compositionally biased region" description="Basic and acidic residues" evidence="1">
    <location>
        <begin position="73"/>
        <end position="82"/>
    </location>
</feature>
<keyword evidence="4" id="KW-1185">Reference proteome</keyword>
<accession>A0A371FGC3</accession>
<name>A0A371FGC3_MUCPR</name>
<comment type="caution">
    <text evidence="3">The sequence shown here is derived from an EMBL/GenBank/DDBJ whole genome shotgun (WGS) entry which is preliminary data.</text>
</comment>
<feature type="non-terminal residue" evidence="3">
    <location>
        <position position="1"/>
    </location>
</feature>
<reference evidence="3" key="1">
    <citation type="submission" date="2018-05" db="EMBL/GenBank/DDBJ databases">
        <title>Draft genome of Mucuna pruriens seed.</title>
        <authorList>
            <person name="Nnadi N.E."/>
            <person name="Vos R."/>
            <person name="Hasami M.H."/>
            <person name="Devisetty U.K."/>
            <person name="Aguiy J.C."/>
        </authorList>
    </citation>
    <scope>NUCLEOTIDE SEQUENCE [LARGE SCALE GENOMIC DNA]</scope>
    <source>
        <strain evidence="3">JCA_2017</strain>
    </source>
</reference>
<evidence type="ECO:0000256" key="2">
    <source>
        <dbReference type="SAM" id="Phobius"/>
    </source>
</evidence>
<feature type="transmembrane region" description="Helical" evidence="2">
    <location>
        <begin position="44"/>
        <end position="67"/>
    </location>
</feature>
<keyword evidence="2" id="KW-0472">Membrane</keyword>
<evidence type="ECO:0000313" key="4">
    <source>
        <dbReference type="Proteomes" id="UP000257109"/>
    </source>
</evidence>
<dbReference type="AlphaFoldDB" id="A0A371FGC3"/>
<feature type="region of interest" description="Disordered" evidence="1">
    <location>
        <begin position="72"/>
        <end position="95"/>
    </location>
</feature>
<proteinExistence type="predicted"/>
<evidence type="ECO:0000313" key="3">
    <source>
        <dbReference type="EMBL" id="RDX77349.1"/>
    </source>
</evidence>
<feature type="transmembrane region" description="Helical" evidence="2">
    <location>
        <begin position="173"/>
        <end position="194"/>
    </location>
</feature>
<evidence type="ECO:0008006" key="5">
    <source>
        <dbReference type="Google" id="ProtNLM"/>
    </source>
</evidence>
<keyword evidence="2" id="KW-0812">Transmembrane</keyword>
<protein>
    <recommendedName>
        <fullName evidence="5">Reverse transcriptase domain-containing protein</fullName>
    </recommendedName>
</protein>
<evidence type="ECO:0000256" key="1">
    <source>
        <dbReference type="SAM" id="MobiDB-lite"/>
    </source>
</evidence>
<sequence>MDYASMLWGGRPGIYHGVNVCQFRAALEGEAEAWRSSLHPSFQLSLTSALFLFCFSFSSSSISASYFSKSRQTKADPHNQRDETDEEDPTSQPDKMEYPRLIKDKVFTTRLKMVIGKVISQSQIAFLSKKANSGWNRDLEKSYNSINQIFLDYTLGRLGFKIQLSKDLKQGDLLAPFLFLIVVEGLIGLMHMAYESGKISGLKISKEVQFSIIQLGR</sequence>
<keyword evidence="2" id="KW-1133">Transmembrane helix</keyword>
<dbReference type="Proteomes" id="UP000257109">
    <property type="component" value="Unassembled WGS sequence"/>
</dbReference>
<organism evidence="3 4">
    <name type="scientific">Mucuna pruriens</name>
    <name type="common">Velvet bean</name>
    <name type="synonym">Dolichos pruriens</name>
    <dbReference type="NCBI Taxonomy" id="157652"/>
    <lineage>
        <taxon>Eukaryota</taxon>
        <taxon>Viridiplantae</taxon>
        <taxon>Streptophyta</taxon>
        <taxon>Embryophyta</taxon>
        <taxon>Tracheophyta</taxon>
        <taxon>Spermatophyta</taxon>
        <taxon>Magnoliopsida</taxon>
        <taxon>eudicotyledons</taxon>
        <taxon>Gunneridae</taxon>
        <taxon>Pentapetalae</taxon>
        <taxon>rosids</taxon>
        <taxon>fabids</taxon>
        <taxon>Fabales</taxon>
        <taxon>Fabaceae</taxon>
        <taxon>Papilionoideae</taxon>
        <taxon>50 kb inversion clade</taxon>
        <taxon>NPAAA clade</taxon>
        <taxon>indigoferoid/millettioid clade</taxon>
        <taxon>Phaseoleae</taxon>
        <taxon>Mucuna</taxon>
    </lineage>
</organism>